<evidence type="ECO:0000313" key="2">
    <source>
        <dbReference type="Proteomes" id="UP000717996"/>
    </source>
</evidence>
<protein>
    <submittedName>
        <fullName evidence="1">Uncharacterized protein</fullName>
    </submittedName>
</protein>
<reference evidence="1" key="1">
    <citation type="journal article" date="2020" name="Microb. Genom.">
        <title>Genetic diversity of clinical and environmental Mucorales isolates obtained from an investigation of mucormycosis cases among solid organ transplant recipients.</title>
        <authorList>
            <person name="Nguyen M.H."/>
            <person name="Kaul D."/>
            <person name="Muto C."/>
            <person name="Cheng S.J."/>
            <person name="Richter R.A."/>
            <person name="Bruno V.M."/>
            <person name="Liu G."/>
            <person name="Beyhan S."/>
            <person name="Sundermann A.J."/>
            <person name="Mounaud S."/>
            <person name="Pasculle A.W."/>
            <person name="Nierman W.C."/>
            <person name="Driscoll E."/>
            <person name="Cumbie R."/>
            <person name="Clancy C.J."/>
            <person name="Dupont C.L."/>
        </authorList>
    </citation>
    <scope>NUCLEOTIDE SEQUENCE</scope>
    <source>
        <strain evidence="1">GL16</strain>
    </source>
</reference>
<gene>
    <name evidence="1" type="ORF">G6F51_014640</name>
</gene>
<dbReference type="Proteomes" id="UP000717996">
    <property type="component" value="Unassembled WGS sequence"/>
</dbReference>
<dbReference type="EMBL" id="JAANIT010013376">
    <property type="protein sequence ID" value="KAG1522019.1"/>
    <property type="molecule type" value="Genomic_DNA"/>
</dbReference>
<organism evidence="1 2">
    <name type="scientific">Rhizopus oryzae</name>
    <name type="common">Mucormycosis agent</name>
    <name type="synonym">Rhizopus arrhizus var. delemar</name>
    <dbReference type="NCBI Taxonomy" id="64495"/>
    <lineage>
        <taxon>Eukaryota</taxon>
        <taxon>Fungi</taxon>
        <taxon>Fungi incertae sedis</taxon>
        <taxon>Mucoromycota</taxon>
        <taxon>Mucoromycotina</taxon>
        <taxon>Mucoromycetes</taxon>
        <taxon>Mucorales</taxon>
        <taxon>Mucorineae</taxon>
        <taxon>Rhizopodaceae</taxon>
        <taxon>Rhizopus</taxon>
    </lineage>
</organism>
<sequence length="67" mass="6775">MPAPCRRVVSAWTPAGAGQSACSNGSAAAITSGPARVRRRLRCLRAAPSSGAACLPAPVRCCAPARR</sequence>
<proteinExistence type="predicted"/>
<dbReference type="AlphaFoldDB" id="A0A9P7BY87"/>
<accession>A0A9P7BY87</accession>
<name>A0A9P7BY87_RHIOR</name>
<evidence type="ECO:0000313" key="1">
    <source>
        <dbReference type="EMBL" id="KAG1522019.1"/>
    </source>
</evidence>
<comment type="caution">
    <text evidence="1">The sequence shown here is derived from an EMBL/GenBank/DDBJ whole genome shotgun (WGS) entry which is preliminary data.</text>
</comment>